<dbReference type="Gramene" id="PGSC0003DMT400015409">
    <property type="protein sequence ID" value="PGSC0003DMT400015409"/>
    <property type="gene ID" value="PGSC0003DMG401006007"/>
</dbReference>
<organism evidence="6 7">
    <name type="scientific">Solanum tuberosum</name>
    <name type="common">Potato</name>
    <dbReference type="NCBI Taxonomy" id="4113"/>
    <lineage>
        <taxon>Eukaryota</taxon>
        <taxon>Viridiplantae</taxon>
        <taxon>Streptophyta</taxon>
        <taxon>Embryophyta</taxon>
        <taxon>Tracheophyta</taxon>
        <taxon>Spermatophyta</taxon>
        <taxon>Magnoliopsida</taxon>
        <taxon>eudicotyledons</taxon>
        <taxon>Gunneridae</taxon>
        <taxon>Pentapetalae</taxon>
        <taxon>asterids</taxon>
        <taxon>lamiids</taxon>
        <taxon>Solanales</taxon>
        <taxon>Solanaceae</taxon>
        <taxon>Solanoideae</taxon>
        <taxon>Solaneae</taxon>
        <taxon>Solanum</taxon>
    </lineage>
</organism>
<evidence type="ECO:0000256" key="3">
    <source>
        <dbReference type="ARBA" id="ARBA00023242"/>
    </source>
</evidence>
<evidence type="ECO:0000313" key="6">
    <source>
        <dbReference type="EnsemblPlants" id="PGSC0003DMT400015409"/>
    </source>
</evidence>
<evidence type="ECO:0000256" key="4">
    <source>
        <dbReference type="SAM" id="MobiDB-lite"/>
    </source>
</evidence>
<dbReference type="GO" id="GO:0006334">
    <property type="term" value="P:nucleosome assembly"/>
    <property type="evidence" value="ECO:0007669"/>
    <property type="project" value="InterPro"/>
</dbReference>
<dbReference type="PaxDb" id="4113-PGSC0003DMT400015409"/>
<feature type="region of interest" description="Disordered" evidence="4">
    <location>
        <begin position="1"/>
        <end position="21"/>
    </location>
</feature>
<evidence type="ECO:0000259" key="5">
    <source>
        <dbReference type="PROSITE" id="PS51504"/>
    </source>
</evidence>
<dbReference type="GO" id="GO:0005634">
    <property type="term" value="C:nucleus"/>
    <property type="evidence" value="ECO:0000318"/>
    <property type="project" value="GO_Central"/>
</dbReference>
<dbReference type="SMR" id="M1A5Z6"/>
<keyword evidence="3" id="KW-0539">Nucleus</keyword>
<feature type="compositionally biased region" description="Basic and acidic residues" evidence="4">
    <location>
        <begin position="168"/>
        <end position="178"/>
    </location>
</feature>
<dbReference type="HOGENOM" id="CLU_110017_0_0_1"/>
<dbReference type="KEGG" id="sot:102594387"/>
<dbReference type="PANTHER" id="PTHR11467">
    <property type="entry name" value="HISTONE H1"/>
    <property type="match status" value="1"/>
</dbReference>
<evidence type="ECO:0000256" key="2">
    <source>
        <dbReference type="ARBA" id="ARBA00023125"/>
    </source>
</evidence>
<proteinExistence type="predicted"/>
<dbReference type="GO" id="GO:0003690">
    <property type="term" value="F:double-stranded DNA binding"/>
    <property type="evidence" value="ECO:0000318"/>
    <property type="project" value="GO_Central"/>
</dbReference>
<dbReference type="GO" id="GO:0031492">
    <property type="term" value="F:nucleosomal DNA binding"/>
    <property type="evidence" value="ECO:0000318"/>
    <property type="project" value="GO_Central"/>
</dbReference>
<dbReference type="GeneID" id="102594387"/>
<dbReference type="GO" id="GO:0000786">
    <property type="term" value="C:nucleosome"/>
    <property type="evidence" value="ECO:0007669"/>
    <property type="project" value="InterPro"/>
</dbReference>
<dbReference type="OMA" id="QLCESGC"/>
<dbReference type="eggNOG" id="ENOG502SAHP">
    <property type="taxonomic scope" value="Eukaryota"/>
</dbReference>
<dbReference type="Gene3D" id="1.10.10.10">
    <property type="entry name" value="Winged helix-like DNA-binding domain superfamily/Winged helix DNA-binding domain"/>
    <property type="match status" value="1"/>
</dbReference>
<gene>
    <name evidence="6" type="primary">LOC102594387</name>
</gene>
<comment type="subcellular location">
    <subcellularLocation>
        <location evidence="1">Nucleus</location>
    </subcellularLocation>
</comment>
<dbReference type="SUPFAM" id="SSF46785">
    <property type="entry name" value="Winged helix' DNA-binding domain"/>
    <property type="match status" value="1"/>
</dbReference>
<reference evidence="6" key="2">
    <citation type="submission" date="2015-06" db="UniProtKB">
        <authorList>
            <consortium name="EnsemblPlants"/>
        </authorList>
    </citation>
    <scope>IDENTIFICATION</scope>
    <source>
        <strain evidence="6">DM1-3 516 R44</strain>
    </source>
</reference>
<dbReference type="Pfam" id="PF00538">
    <property type="entry name" value="Linker_histone"/>
    <property type="match status" value="1"/>
</dbReference>
<dbReference type="RefSeq" id="XP_006360457.1">
    <property type="nucleotide sequence ID" value="XM_006360395.2"/>
</dbReference>
<protein>
    <submittedName>
        <fullName evidence="6">High mobility group family</fullName>
    </submittedName>
</protein>
<dbReference type="InterPro" id="IPR036390">
    <property type="entry name" value="WH_DNA-bd_sf"/>
</dbReference>
<dbReference type="SMART" id="SM00526">
    <property type="entry name" value="H15"/>
    <property type="match status" value="1"/>
</dbReference>
<evidence type="ECO:0000256" key="1">
    <source>
        <dbReference type="ARBA" id="ARBA00004123"/>
    </source>
</evidence>
<feature type="compositionally biased region" description="Basic and acidic residues" evidence="4">
    <location>
        <begin position="210"/>
        <end position="225"/>
    </location>
</feature>
<keyword evidence="7" id="KW-1185">Reference proteome</keyword>
<feature type="compositionally biased region" description="Basic and acidic residues" evidence="4">
    <location>
        <begin position="187"/>
        <end position="203"/>
    </location>
</feature>
<accession>M1A5Z6</accession>
<dbReference type="PANTHER" id="PTHR11467:SF109">
    <property type="entry name" value="H15 DOMAIN-CONTAINING PROTEIN"/>
    <property type="match status" value="1"/>
</dbReference>
<feature type="region of interest" description="Disordered" evidence="4">
    <location>
        <begin position="110"/>
        <end position="225"/>
    </location>
</feature>
<dbReference type="GO" id="GO:0030261">
    <property type="term" value="P:chromosome condensation"/>
    <property type="evidence" value="ECO:0000318"/>
    <property type="project" value="GO_Central"/>
</dbReference>
<name>M1A5Z6_SOLTU</name>
<dbReference type="GO" id="GO:0005730">
    <property type="term" value="C:nucleolus"/>
    <property type="evidence" value="ECO:0000318"/>
    <property type="project" value="GO_Central"/>
</dbReference>
<feature type="domain" description="H15" evidence="5">
    <location>
        <begin position="44"/>
        <end position="114"/>
    </location>
</feature>
<dbReference type="Proteomes" id="UP000011115">
    <property type="component" value="Unassembled WGS sequence"/>
</dbReference>
<dbReference type="GO" id="GO:0045910">
    <property type="term" value="P:negative regulation of DNA recombination"/>
    <property type="evidence" value="ECO:0000318"/>
    <property type="project" value="GO_Central"/>
</dbReference>
<dbReference type="InterPro" id="IPR005818">
    <property type="entry name" value="Histone_H1/H5_H15"/>
</dbReference>
<feature type="compositionally biased region" description="Polar residues" evidence="4">
    <location>
        <begin position="11"/>
        <end position="21"/>
    </location>
</feature>
<dbReference type="PROSITE" id="PS51504">
    <property type="entry name" value="H15"/>
    <property type="match status" value="1"/>
</dbReference>
<dbReference type="InterPro" id="IPR036388">
    <property type="entry name" value="WH-like_DNA-bd_sf"/>
</dbReference>
<dbReference type="OrthoDB" id="1110759at2759"/>
<evidence type="ECO:0000313" key="7">
    <source>
        <dbReference type="Proteomes" id="UP000011115"/>
    </source>
</evidence>
<feature type="compositionally biased region" description="Basic and acidic residues" evidence="4">
    <location>
        <begin position="141"/>
        <end position="159"/>
    </location>
</feature>
<reference evidence="7" key="1">
    <citation type="journal article" date="2011" name="Nature">
        <title>Genome sequence and analysis of the tuber crop potato.</title>
        <authorList>
            <consortium name="The Potato Genome Sequencing Consortium"/>
        </authorList>
    </citation>
    <scope>NUCLEOTIDE SEQUENCE [LARGE SCALE GENOMIC DNA]</scope>
    <source>
        <strain evidence="7">cv. DM1-3 516 R44</strain>
    </source>
</reference>
<dbReference type="AlphaFoldDB" id="M1A5Z6"/>
<dbReference type="EnsemblPlants" id="PGSC0003DMT400015409">
    <property type="protein sequence ID" value="PGSC0003DMT400015409"/>
    <property type="gene ID" value="PGSC0003DMG401006007"/>
</dbReference>
<keyword evidence="2" id="KW-0238">DNA-binding</keyword>
<dbReference type="STRING" id="4113.M1A5Z6"/>
<sequence>MDKLREGIVKMSNSEPNAPLSETQNSILQQHLDRYMSDLQTTPDHPPYAWMIEKALQELDEEGGSNEDSISEFIMKNNDSLPRAHTTMLKHHLEKMCERGEIVMIDGGRFLLPGDSENSNPTRKGKSKKRGSSSNTQKKQQQKEKEEDPRHVVHLEQPKKQGRGRPTKNKEDGAKKGDGTTSALATKEPDDQHERALKGKEDGADPDAVLVKDSRLSRRSKTIKD</sequence>
<dbReference type="InParanoid" id="M1A5Z6"/>